<dbReference type="Proteomes" id="UP000001542">
    <property type="component" value="Unassembled WGS sequence"/>
</dbReference>
<evidence type="ECO:0000313" key="1">
    <source>
        <dbReference type="EMBL" id="EAX85789.1"/>
    </source>
</evidence>
<proteinExistence type="predicted"/>
<dbReference type="VEuPathDB" id="TrichDB:TVAG_408550"/>
<reference evidence="1" key="2">
    <citation type="journal article" date="2007" name="Science">
        <title>Draft genome sequence of the sexually transmitted pathogen Trichomonas vaginalis.</title>
        <authorList>
            <person name="Carlton J.M."/>
            <person name="Hirt R.P."/>
            <person name="Silva J.C."/>
            <person name="Delcher A.L."/>
            <person name="Schatz M."/>
            <person name="Zhao Q."/>
            <person name="Wortman J.R."/>
            <person name="Bidwell S.L."/>
            <person name="Alsmark U.C.M."/>
            <person name="Besteiro S."/>
            <person name="Sicheritz-Ponten T."/>
            <person name="Noel C.J."/>
            <person name="Dacks J.B."/>
            <person name="Foster P.G."/>
            <person name="Simillion C."/>
            <person name="Van de Peer Y."/>
            <person name="Miranda-Saavedra D."/>
            <person name="Barton G.J."/>
            <person name="Westrop G.D."/>
            <person name="Mueller S."/>
            <person name="Dessi D."/>
            <person name="Fiori P.L."/>
            <person name="Ren Q."/>
            <person name="Paulsen I."/>
            <person name="Zhang H."/>
            <person name="Bastida-Corcuera F.D."/>
            <person name="Simoes-Barbosa A."/>
            <person name="Brown M.T."/>
            <person name="Hayes R.D."/>
            <person name="Mukherjee M."/>
            <person name="Okumura C.Y."/>
            <person name="Schneider R."/>
            <person name="Smith A.J."/>
            <person name="Vanacova S."/>
            <person name="Villalvazo M."/>
            <person name="Haas B.J."/>
            <person name="Pertea M."/>
            <person name="Feldblyum T.V."/>
            <person name="Utterback T.R."/>
            <person name="Shu C.L."/>
            <person name="Osoegawa K."/>
            <person name="de Jong P.J."/>
            <person name="Hrdy I."/>
            <person name="Horvathova L."/>
            <person name="Zubacova Z."/>
            <person name="Dolezal P."/>
            <person name="Malik S.B."/>
            <person name="Logsdon J.M. Jr."/>
            <person name="Henze K."/>
            <person name="Gupta A."/>
            <person name="Wang C.C."/>
            <person name="Dunne R.L."/>
            <person name="Upcroft J.A."/>
            <person name="Upcroft P."/>
            <person name="White O."/>
            <person name="Salzberg S.L."/>
            <person name="Tang P."/>
            <person name="Chiu C.-H."/>
            <person name="Lee Y.-S."/>
            <person name="Embley T.M."/>
            <person name="Coombs G.H."/>
            <person name="Mottram J.C."/>
            <person name="Tachezy J."/>
            <person name="Fraser-Liggett C.M."/>
            <person name="Johnson P.J."/>
        </authorList>
    </citation>
    <scope>NUCLEOTIDE SEQUENCE [LARGE SCALE GENOMIC DNA]</scope>
    <source>
        <strain evidence="1">G3</strain>
    </source>
</reference>
<keyword evidence="2" id="KW-1185">Reference proteome</keyword>
<dbReference type="GO" id="GO:0005737">
    <property type="term" value="C:cytoplasm"/>
    <property type="evidence" value="ECO:0000318"/>
    <property type="project" value="GO_Central"/>
</dbReference>
<dbReference type="EMBL" id="DS114832">
    <property type="protein sequence ID" value="EAX85789.1"/>
    <property type="molecule type" value="Genomic_DNA"/>
</dbReference>
<dbReference type="RefSeq" id="XP_001298719.1">
    <property type="nucleotide sequence ID" value="XM_001298718.1"/>
</dbReference>
<name>A2GAM7_TRIV3</name>
<dbReference type="SMR" id="A2GAM7"/>
<reference evidence="1" key="1">
    <citation type="submission" date="2006-10" db="EMBL/GenBank/DDBJ databases">
        <authorList>
            <person name="Amadeo P."/>
            <person name="Zhao Q."/>
            <person name="Wortman J."/>
            <person name="Fraser-Liggett C."/>
            <person name="Carlton J."/>
        </authorList>
    </citation>
    <scope>NUCLEOTIDE SEQUENCE</scope>
    <source>
        <strain evidence="1">G3</strain>
    </source>
</reference>
<evidence type="ECO:0000313" key="2">
    <source>
        <dbReference type="Proteomes" id="UP000001542"/>
    </source>
</evidence>
<sequence>MSIVENYPSERKWRMTMLSAILTCTDRRVPLVLYDEGFADFIIECLNTPVKLEVNLRVVPTSFSNYNRTYQIRNEAIQFIRIVCTKSRYGDSVLSSLVSRVRNGGLLQREADMLRKIEDREYRKTCISLLQVLFDSEEYFNINSIIVNSDFLMELKEETLVDWEKFQILKNAWNKSMDNVINVYGRIKCLYDSIE</sequence>
<dbReference type="KEGG" id="tva:4743432"/>
<dbReference type="VEuPathDB" id="TrichDB:TVAGG3_0071640"/>
<dbReference type="GO" id="GO:0004674">
    <property type="term" value="F:protein serine/threonine kinase activity"/>
    <property type="evidence" value="ECO:0000318"/>
    <property type="project" value="GO_Central"/>
</dbReference>
<dbReference type="InParanoid" id="A2GAM7"/>
<protein>
    <submittedName>
        <fullName evidence="1">Uncharacterized protein</fullName>
    </submittedName>
</protein>
<accession>A2GAM7</accession>
<dbReference type="OrthoDB" id="10586126at2759"/>
<gene>
    <name evidence="1" type="ORF">TVAG_408550</name>
</gene>
<dbReference type="AlphaFoldDB" id="A2GAM7"/>
<organism evidence="1 2">
    <name type="scientific">Trichomonas vaginalis (strain ATCC PRA-98 / G3)</name>
    <dbReference type="NCBI Taxonomy" id="412133"/>
    <lineage>
        <taxon>Eukaryota</taxon>
        <taxon>Metamonada</taxon>
        <taxon>Parabasalia</taxon>
        <taxon>Trichomonadida</taxon>
        <taxon>Trichomonadidae</taxon>
        <taxon>Trichomonas</taxon>
    </lineage>
</organism>